<dbReference type="RefSeq" id="WP_345209840.1">
    <property type="nucleotide sequence ID" value="NZ_BAABFT010000002.1"/>
</dbReference>
<dbReference type="InterPro" id="IPR050765">
    <property type="entry name" value="Riboflavin_Biosynth_HTPR"/>
</dbReference>
<dbReference type="InterPro" id="IPR002734">
    <property type="entry name" value="RibDG_C"/>
</dbReference>
<proteinExistence type="predicted"/>
<dbReference type="PANTHER" id="PTHR38011:SF11">
    <property type="entry name" value="2,5-DIAMINO-6-RIBOSYLAMINO-4(3H)-PYRIMIDINONE 5'-PHOSPHATE REDUCTASE"/>
    <property type="match status" value="1"/>
</dbReference>
<evidence type="ECO:0000313" key="3">
    <source>
        <dbReference type="Proteomes" id="UP001500582"/>
    </source>
</evidence>
<feature type="domain" description="Bacterial bifunctional deaminase-reductase C-terminal" evidence="1">
    <location>
        <begin position="3"/>
        <end position="176"/>
    </location>
</feature>
<reference evidence="3" key="1">
    <citation type="journal article" date="2019" name="Int. J. Syst. Evol. Microbiol.">
        <title>The Global Catalogue of Microorganisms (GCM) 10K type strain sequencing project: providing services to taxonomists for standard genome sequencing and annotation.</title>
        <authorList>
            <consortium name="The Broad Institute Genomics Platform"/>
            <consortium name="The Broad Institute Genome Sequencing Center for Infectious Disease"/>
            <person name="Wu L."/>
            <person name="Ma J."/>
        </authorList>
    </citation>
    <scope>NUCLEOTIDE SEQUENCE [LARGE SCALE GENOMIC DNA]</scope>
    <source>
        <strain evidence="3">JCM 17705</strain>
    </source>
</reference>
<organism evidence="2 3">
    <name type="scientific">Mucilaginibacter gynuensis</name>
    <dbReference type="NCBI Taxonomy" id="1302236"/>
    <lineage>
        <taxon>Bacteria</taxon>
        <taxon>Pseudomonadati</taxon>
        <taxon>Bacteroidota</taxon>
        <taxon>Sphingobacteriia</taxon>
        <taxon>Sphingobacteriales</taxon>
        <taxon>Sphingobacteriaceae</taxon>
        <taxon>Mucilaginibacter</taxon>
    </lineage>
</organism>
<protein>
    <submittedName>
        <fullName evidence="2">Dihydrofolate reductase family protein</fullName>
    </submittedName>
</protein>
<dbReference type="SUPFAM" id="SSF53597">
    <property type="entry name" value="Dihydrofolate reductase-like"/>
    <property type="match status" value="1"/>
</dbReference>
<dbReference type="EMBL" id="BAABFT010000002">
    <property type="protein sequence ID" value="GAA4313517.1"/>
    <property type="molecule type" value="Genomic_DNA"/>
</dbReference>
<dbReference type="Pfam" id="PF01872">
    <property type="entry name" value="RibD_C"/>
    <property type="match status" value="1"/>
</dbReference>
<dbReference type="PANTHER" id="PTHR38011">
    <property type="entry name" value="DIHYDROFOLATE REDUCTASE FAMILY PROTEIN (AFU_ORTHOLOGUE AFUA_8G06820)"/>
    <property type="match status" value="1"/>
</dbReference>
<evidence type="ECO:0000259" key="1">
    <source>
        <dbReference type="Pfam" id="PF01872"/>
    </source>
</evidence>
<sequence length="184" mass="20702">MRKLVYGINISLDGCCDHTRFGGGVDVHDYFRELLEDTDLIIYGRKTYELMVPFWPQVAQTQSLNATANAFANTFANIDRVLVSRTLNHVDDEHATIINKNIKDEILKLKQQPGKAISTGGVELPAQLIEWGLVDEFHMVIHPVIVGEGRRLFTEMRLPENLGLKLTASQKFSSGCIALQYDKV</sequence>
<gene>
    <name evidence="2" type="ORF">GCM10023149_09310</name>
</gene>
<dbReference type="InterPro" id="IPR024072">
    <property type="entry name" value="DHFR-like_dom_sf"/>
</dbReference>
<comment type="caution">
    <text evidence="2">The sequence shown here is derived from an EMBL/GenBank/DDBJ whole genome shotgun (WGS) entry which is preliminary data.</text>
</comment>
<dbReference type="Proteomes" id="UP001500582">
    <property type="component" value="Unassembled WGS sequence"/>
</dbReference>
<keyword evidence="3" id="KW-1185">Reference proteome</keyword>
<name>A0ABP8FYE5_9SPHI</name>
<evidence type="ECO:0000313" key="2">
    <source>
        <dbReference type="EMBL" id="GAA4313517.1"/>
    </source>
</evidence>
<accession>A0ABP8FYE5</accession>
<dbReference type="Gene3D" id="3.40.430.10">
    <property type="entry name" value="Dihydrofolate Reductase, subunit A"/>
    <property type="match status" value="1"/>
</dbReference>